<sequence>MTRTPIALPVGDVSTFAKSLRKQIETHDGAPTHVELLNMLARSAGYRNFQQLRAHAPAEAPVGGAAPLAAPQADAALVARVFGHFDDAGRLIRWPSRRSHQILALWAIWSMFPAGVSLDDAAVKGFLADRHSFGDHALLRRELVDMGLLVRTPDGRDYRRIERQPPPDALALIRQLSARIAAV</sequence>
<dbReference type="EMBL" id="JAUSWJ010000001">
    <property type="protein sequence ID" value="MDQ0517998.1"/>
    <property type="molecule type" value="Genomic_DNA"/>
</dbReference>
<evidence type="ECO:0000313" key="3">
    <source>
        <dbReference type="Proteomes" id="UP001223743"/>
    </source>
</evidence>
<gene>
    <name evidence="2" type="ORF">QO015_003611</name>
</gene>
<dbReference type="Proteomes" id="UP001223743">
    <property type="component" value="Unassembled WGS sequence"/>
</dbReference>
<evidence type="ECO:0000313" key="2">
    <source>
        <dbReference type="EMBL" id="MDQ0517998.1"/>
    </source>
</evidence>
<protein>
    <recommendedName>
        <fullName evidence="1">DUF2087 domain-containing protein</fullName>
    </recommendedName>
</protein>
<organism evidence="2 3">
    <name type="scientific">Kaistia geumhonensis</name>
    <dbReference type="NCBI Taxonomy" id="410839"/>
    <lineage>
        <taxon>Bacteria</taxon>
        <taxon>Pseudomonadati</taxon>
        <taxon>Pseudomonadota</taxon>
        <taxon>Alphaproteobacteria</taxon>
        <taxon>Hyphomicrobiales</taxon>
        <taxon>Kaistiaceae</taxon>
        <taxon>Kaistia</taxon>
    </lineage>
</organism>
<dbReference type="RefSeq" id="WP_266283403.1">
    <property type="nucleotide sequence ID" value="NZ_JAPKNF010000003.1"/>
</dbReference>
<accession>A0ABU0MAP1</accession>
<dbReference type="Pfam" id="PF09860">
    <property type="entry name" value="DUF2087"/>
    <property type="match status" value="1"/>
</dbReference>
<proteinExistence type="predicted"/>
<evidence type="ECO:0000259" key="1">
    <source>
        <dbReference type="Pfam" id="PF09860"/>
    </source>
</evidence>
<keyword evidence="3" id="KW-1185">Reference proteome</keyword>
<feature type="domain" description="DUF2087" evidence="1">
    <location>
        <begin position="90"/>
        <end position="160"/>
    </location>
</feature>
<comment type="caution">
    <text evidence="2">The sequence shown here is derived from an EMBL/GenBank/DDBJ whole genome shotgun (WGS) entry which is preliminary data.</text>
</comment>
<reference evidence="2 3" key="1">
    <citation type="submission" date="2023-07" db="EMBL/GenBank/DDBJ databases">
        <title>Genomic Encyclopedia of Type Strains, Phase IV (KMG-IV): sequencing the most valuable type-strain genomes for metagenomic binning, comparative biology and taxonomic classification.</title>
        <authorList>
            <person name="Goeker M."/>
        </authorList>
    </citation>
    <scope>NUCLEOTIDE SEQUENCE [LARGE SCALE GENOMIC DNA]</scope>
    <source>
        <strain evidence="2 3">B1-1</strain>
    </source>
</reference>
<name>A0ABU0MAP1_9HYPH</name>
<dbReference type="InterPro" id="IPR018656">
    <property type="entry name" value="DUF2087"/>
</dbReference>